<accession>A0A381L1H0</accession>
<sequence length="55" mass="6200">DLEEFSRCVKQWVRHGSLSSQTEIENYTMDLIQVLQDAVKVVGQVPAIGRVETVP</sequence>
<feature type="non-terminal residue" evidence="1">
    <location>
        <position position="55"/>
    </location>
</feature>
<feature type="non-terminal residue" evidence="1">
    <location>
        <position position="1"/>
    </location>
</feature>
<proteinExistence type="predicted"/>
<gene>
    <name evidence="1" type="ORF">BGT96224V2_LOCUS291</name>
</gene>
<name>A0A381L1H0_BLUGR</name>
<dbReference type="EMBL" id="UIGY01000001">
    <property type="protein sequence ID" value="SUZ07713.1"/>
    <property type="molecule type" value="Genomic_DNA"/>
</dbReference>
<evidence type="ECO:0000313" key="1">
    <source>
        <dbReference type="EMBL" id="SUZ07713.1"/>
    </source>
</evidence>
<organism evidence="1">
    <name type="scientific">Blumeria graminis f. sp. tritici 96224</name>
    <dbReference type="NCBI Taxonomy" id="1268274"/>
    <lineage>
        <taxon>Eukaryota</taxon>
        <taxon>Fungi</taxon>
        <taxon>Dikarya</taxon>
        <taxon>Ascomycota</taxon>
        <taxon>Pezizomycotina</taxon>
        <taxon>Leotiomycetes</taxon>
        <taxon>Erysiphales</taxon>
        <taxon>Erysiphaceae</taxon>
        <taxon>Blumeria</taxon>
    </lineage>
</organism>
<dbReference type="AlphaFoldDB" id="A0A381L1H0"/>
<protein>
    <submittedName>
        <fullName evidence="1">Bgt-20697</fullName>
    </submittedName>
</protein>
<reference evidence="1" key="1">
    <citation type="submission" date="2018-07" db="EMBL/GenBank/DDBJ databases">
        <authorList>
            <person name="Quirk P.G."/>
            <person name="Krulwich T.A."/>
        </authorList>
    </citation>
    <scope>NUCLEOTIDE SEQUENCE</scope>
    <source>
        <strain evidence="1">96224</strain>
    </source>
</reference>